<feature type="signal peptide" evidence="9">
    <location>
        <begin position="1"/>
        <end position="26"/>
    </location>
</feature>
<protein>
    <submittedName>
        <fullName evidence="11">Glycoside hydrolase family 18 protein</fullName>
    </submittedName>
</protein>
<dbReference type="PANTHER" id="PTHR11177:SF392">
    <property type="entry name" value="HAP41P"/>
    <property type="match status" value="1"/>
</dbReference>
<sequence length="418" mass="44886">MRKTSLWRPVSFLATAYVTLVESTHASSTHSKVAAAWYAGWHADAGFPLSEVPWSKYTHLTYSFAETTSDMTTLDLSGSDPALLPKFVDQAHENGVKALVSIGGWTGSRGFSLNVGSAKNRTTFVKTVTKFATKYNLDGVDFDWEYPANQGIGCNAINPNDVAHFLSFLQELRKDPVGSQLILTAAVATAPFIGPNGDPLTDVSGFSEVLDWIAVMNYDIWGPWSATVGPNAPLNDTCASPENQQGSAVSALLTWGKAGMPANQIVLGVAAYGHSFQVPKANAFQKGSAAQTLAAYPAFNTSAHPVGDSWDDDAGVDECGNMQTAGGNIDFWGLIELGYLSADGTPKKNIDYRYDNCSQTPYVYNHTTEIMVSFDNAQSFFAKGNFIKNFGLRGFATWEAGGDSNNILLNSIRSGAGF</sequence>
<dbReference type="InterPro" id="IPR050314">
    <property type="entry name" value="Glycosyl_Hydrlase_18"/>
</dbReference>
<keyword evidence="9" id="KW-0732">Signal</keyword>
<keyword evidence="4" id="KW-0119">Carbohydrate metabolism</keyword>
<accession>A0A0D2N077</accession>
<dbReference type="AlphaFoldDB" id="A0A0D2N077"/>
<dbReference type="InterPro" id="IPR029070">
    <property type="entry name" value="Chitinase_insertion_sf"/>
</dbReference>
<keyword evidence="12" id="KW-1185">Reference proteome</keyword>
<evidence type="ECO:0000256" key="9">
    <source>
        <dbReference type="SAM" id="SignalP"/>
    </source>
</evidence>
<evidence type="ECO:0000256" key="6">
    <source>
        <dbReference type="ARBA" id="ARBA00023326"/>
    </source>
</evidence>
<keyword evidence="3" id="KW-0146">Chitin degradation</keyword>
<dbReference type="GO" id="GO:0006032">
    <property type="term" value="P:chitin catabolic process"/>
    <property type="evidence" value="ECO:0007669"/>
    <property type="project" value="UniProtKB-KW"/>
</dbReference>
<evidence type="ECO:0000259" key="10">
    <source>
        <dbReference type="PROSITE" id="PS51910"/>
    </source>
</evidence>
<evidence type="ECO:0000256" key="1">
    <source>
        <dbReference type="ARBA" id="ARBA00000822"/>
    </source>
</evidence>
<organism evidence="11 12">
    <name type="scientific">Hypholoma sublateritium (strain FD-334 SS-4)</name>
    <dbReference type="NCBI Taxonomy" id="945553"/>
    <lineage>
        <taxon>Eukaryota</taxon>
        <taxon>Fungi</taxon>
        <taxon>Dikarya</taxon>
        <taxon>Basidiomycota</taxon>
        <taxon>Agaricomycotina</taxon>
        <taxon>Agaricomycetes</taxon>
        <taxon>Agaricomycetidae</taxon>
        <taxon>Agaricales</taxon>
        <taxon>Agaricineae</taxon>
        <taxon>Strophariaceae</taxon>
        <taxon>Hypholoma</taxon>
    </lineage>
</organism>
<dbReference type="Gene3D" id="3.20.20.80">
    <property type="entry name" value="Glycosidases"/>
    <property type="match status" value="1"/>
</dbReference>
<dbReference type="STRING" id="945553.A0A0D2N077"/>
<evidence type="ECO:0000313" key="12">
    <source>
        <dbReference type="Proteomes" id="UP000054270"/>
    </source>
</evidence>
<evidence type="ECO:0000313" key="11">
    <source>
        <dbReference type="EMBL" id="KJA29788.1"/>
    </source>
</evidence>
<dbReference type="PANTHER" id="PTHR11177">
    <property type="entry name" value="CHITINASE"/>
    <property type="match status" value="1"/>
</dbReference>
<comment type="catalytic activity">
    <reaction evidence="1">
        <text>Random endo-hydrolysis of N-acetyl-beta-D-glucosaminide (1-&gt;4)-beta-linkages in chitin and chitodextrins.</text>
        <dbReference type="EC" id="3.2.1.14"/>
    </reaction>
</comment>
<dbReference type="SUPFAM" id="SSF51445">
    <property type="entry name" value="(Trans)glycosidases"/>
    <property type="match status" value="1"/>
</dbReference>
<evidence type="ECO:0000256" key="5">
    <source>
        <dbReference type="ARBA" id="ARBA00023295"/>
    </source>
</evidence>
<reference evidence="12" key="1">
    <citation type="submission" date="2014-04" db="EMBL/GenBank/DDBJ databases">
        <title>Evolutionary Origins and Diversification of the Mycorrhizal Mutualists.</title>
        <authorList>
            <consortium name="DOE Joint Genome Institute"/>
            <consortium name="Mycorrhizal Genomics Consortium"/>
            <person name="Kohler A."/>
            <person name="Kuo A."/>
            <person name="Nagy L.G."/>
            <person name="Floudas D."/>
            <person name="Copeland A."/>
            <person name="Barry K.W."/>
            <person name="Cichocki N."/>
            <person name="Veneault-Fourrey C."/>
            <person name="LaButti K."/>
            <person name="Lindquist E.A."/>
            <person name="Lipzen A."/>
            <person name="Lundell T."/>
            <person name="Morin E."/>
            <person name="Murat C."/>
            <person name="Riley R."/>
            <person name="Ohm R."/>
            <person name="Sun H."/>
            <person name="Tunlid A."/>
            <person name="Henrissat B."/>
            <person name="Grigoriev I.V."/>
            <person name="Hibbett D.S."/>
            <person name="Martin F."/>
        </authorList>
    </citation>
    <scope>NUCLEOTIDE SEQUENCE [LARGE SCALE GENOMIC DNA]</scope>
    <source>
        <strain evidence="12">FD-334 SS-4</strain>
    </source>
</reference>
<evidence type="ECO:0000256" key="3">
    <source>
        <dbReference type="ARBA" id="ARBA00023024"/>
    </source>
</evidence>
<dbReference type="GO" id="GO:0008061">
    <property type="term" value="F:chitin binding"/>
    <property type="evidence" value="ECO:0007669"/>
    <property type="project" value="InterPro"/>
</dbReference>
<feature type="chain" id="PRO_5002265133" evidence="9">
    <location>
        <begin position="27"/>
        <end position="418"/>
    </location>
</feature>
<dbReference type="OrthoDB" id="73875at2759"/>
<evidence type="ECO:0000256" key="7">
    <source>
        <dbReference type="RuleBase" id="RU000489"/>
    </source>
</evidence>
<dbReference type="OMA" id="NYGHGFK"/>
<evidence type="ECO:0000256" key="4">
    <source>
        <dbReference type="ARBA" id="ARBA00023277"/>
    </source>
</evidence>
<dbReference type="Pfam" id="PF00704">
    <property type="entry name" value="Glyco_hydro_18"/>
    <property type="match status" value="1"/>
</dbReference>
<dbReference type="InterPro" id="IPR017853">
    <property type="entry name" value="GH"/>
</dbReference>
<dbReference type="PROSITE" id="PS01095">
    <property type="entry name" value="GH18_1"/>
    <property type="match status" value="1"/>
</dbReference>
<keyword evidence="2 7" id="KW-0378">Hydrolase</keyword>
<dbReference type="PROSITE" id="PS51910">
    <property type="entry name" value="GH18_2"/>
    <property type="match status" value="1"/>
</dbReference>
<dbReference type="GO" id="GO:0000272">
    <property type="term" value="P:polysaccharide catabolic process"/>
    <property type="evidence" value="ECO:0007669"/>
    <property type="project" value="UniProtKB-KW"/>
</dbReference>
<dbReference type="InterPro" id="IPR001579">
    <property type="entry name" value="Glyco_hydro_18_chit_AS"/>
</dbReference>
<dbReference type="GO" id="GO:0008843">
    <property type="term" value="F:endochitinase activity"/>
    <property type="evidence" value="ECO:0007669"/>
    <property type="project" value="UniProtKB-EC"/>
</dbReference>
<dbReference type="SUPFAM" id="SSF54556">
    <property type="entry name" value="Chitinase insertion domain"/>
    <property type="match status" value="1"/>
</dbReference>
<dbReference type="Proteomes" id="UP000054270">
    <property type="component" value="Unassembled WGS sequence"/>
</dbReference>
<dbReference type="EMBL" id="KN817518">
    <property type="protein sequence ID" value="KJA29788.1"/>
    <property type="molecule type" value="Genomic_DNA"/>
</dbReference>
<gene>
    <name evidence="11" type="ORF">HYPSUDRAFT_196121</name>
</gene>
<evidence type="ECO:0000256" key="2">
    <source>
        <dbReference type="ARBA" id="ARBA00022801"/>
    </source>
</evidence>
<proteinExistence type="inferred from homology"/>
<dbReference type="GO" id="GO:0005576">
    <property type="term" value="C:extracellular region"/>
    <property type="evidence" value="ECO:0007669"/>
    <property type="project" value="TreeGrafter"/>
</dbReference>
<name>A0A0D2N077_HYPSF</name>
<comment type="similarity">
    <text evidence="8">Belongs to the glycosyl hydrolase 18 family.</text>
</comment>
<dbReference type="InterPro" id="IPR001223">
    <property type="entry name" value="Glyco_hydro18_cat"/>
</dbReference>
<dbReference type="SMART" id="SM00636">
    <property type="entry name" value="Glyco_18"/>
    <property type="match status" value="1"/>
</dbReference>
<keyword evidence="6" id="KW-0624">Polysaccharide degradation</keyword>
<dbReference type="InterPro" id="IPR011583">
    <property type="entry name" value="Chitinase_II/V-like_cat"/>
</dbReference>
<dbReference type="Gene3D" id="3.10.50.10">
    <property type="match status" value="1"/>
</dbReference>
<keyword evidence="5 7" id="KW-0326">Glycosidase</keyword>
<feature type="domain" description="GH18" evidence="10">
    <location>
        <begin position="32"/>
        <end position="418"/>
    </location>
</feature>
<evidence type="ECO:0000256" key="8">
    <source>
        <dbReference type="RuleBase" id="RU004453"/>
    </source>
</evidence>